<evidence type="ECO:0000313" key="1">
    <source>
        <dbReference type="EMBL" id="OTW44520.1"/>
    </source>
</evidence>
<name>A0A242VZC3_BACTU</name>
<reference evidence="1 2" key="1">
    <citation type="submission" date="2016-10" db="EMBL/GenBank/DDBJ databases">
        <title>Comparative genomics of Bacillus thuringiensis reveals a path to pathogens against multiple invertebrate hosts.</title>
        <authorList>
            <person name="Zheng J."/>
            <person name="Gao Q."/>
            <person name="Liu H."/>
            <person name="Peng D."/>
            <person name="Ruan L."/>
            <person name="Sun M."/>
        </authorList>
    </citation>
    <scope>NUCLEOTIDE SEQUENCE [LARGE SCALE GENOMIC DNA]</scope>
    <source>
        <strain evidence="1">BGSC 4AC1</strain>
    </source>
</reference>
<accession>A0A242VZC3</accession>
<dbReference type="Gene3D" id="3.30.450.20">
    <property type="entry name" value="PAS domain"/>
    <property type="match status" value="1"/>
</dbReference>
<dbReference type="AlphaFoldDB" id="A0A242VZC3"/>
<evidence type="ECO:0000313" key="2">
    <source>
        <dbReference type="Proteomes" id="UP000195152"/>
    </source>
</evidence>
<organism evidence="1 2">
    <name type="scientific">Bacillus thuringiensis serovar mexicanensis</name>
    <dbReference type="NCBI Taxonomy" id="180868"/>
    <lineage>
        <taxon>Bacteria</taxon>
        <taxon>Bacillati</taxon>
        <taxon>Bacillota</taxon>
        <taxon>Bacilli</taxon>
        <taxon>Bacillales</taxon>
        <taxon>Bacillaceae</taxon>
        <taxon>Bacillus</taxon>
        <taxon>Bacillus cereus group</taxon>
    </lineage>
</organism>
<proteinExistence type="predicted"/>
<sequence length="110" mass="12602">MSVEKLLNQRADLVIPHSRLHHVLQTGKEEISQKQVVGKQVIITNRTSTILNQNIVGAVALFQDIYIVEELIEELKRVKELKKQLKLILHSVKDLITLTDCKGRFIYCNA</sequence>
<gene>
    <name evidence="1" type="ORF">BK699_30485</name>
</gene>
<dbReference type="Proteomes" id="UP000195152">
    <property type="component" value="Unassembled WGS sequence"/>
</dbReference>
<dbReference type="EMBL" id="NFCF01000111">
    <property type="protein sequence ID" value="OTW44520.1"/>
    <property type="molecule type" value="Genomic_DNA"/>
</dbReference>
<protein>
    <submittedName>
        <fullName evidence="1">Uncharacterized protein</fullName>
    </submittedName>
</protein>
<comment type="caution">
    <text evidence="1">The sequence shown here is derived from an EMBL/GenBank/DDBJ whole genome shotgun (WGS) entry which is preliminary data.</text>
</comment>